<dbReference type="InterPro" id="IPR019844">
    <property type="entry name" value="CSD_CS"/>
</dbReference>
<dbReference type="Gene3D" id="2.40.50.140">
    <property type="entry name" value="Nucleic acid-binding proteins"/>
    <property type="match status" value="1"/>
</dbReference>
<feature type="domain" description="CSD" evidence="3">
    <location>
        <begin position="36"/>
        <end position="100"/>
    </location>
</feature>
<keyword evidence="2" id="KW-0812">Transmembrane</keyword>
<dbReference type="InterPro" id="IPR012340">
    <property type="entry name" value="NA-bd_OB-fold"/>
</dbReference>
<dbReference type="SMART" id="SM00357">
    <property type="entry name" value="CSP"/>
    <property type="match status" value="1"/>
</dbReference>
<dbReference type="PANTHER" id="PTHR11544">
    <property type="entry name" value="COLD SHOCK DOMAIN CONTAINING PROTEINS"/>
    <property type="match status" value="1"/>
</dbReference>
<dbReference type="SUPFAM" id="SSF50249">
    <property type="entry name" value="Nucleic acid-binding proteins"/>
    <property type="match status" value="1"/>
</dbReference>
<dbReference type="OrthoDB" id="9810590at2"/>
<evidence type="ECO:0000259" key="3">
    <source>
        <dbReference type="PROSITE" id="PS51857"/>
    </source>
</evidence>
<dbReference type="InterPro" id="IPR050181">
    <property type="entry name" value="Cold_shock_domain"/>
</dbReference>
<comment type="caution">
    <text evidence="4">The sequence shown here is derived from an EMBL/GenBank/DDBJ whole genome shotgun (WGS) entry which is preliminary data.</text>
</comment>
<evidence type="ECO:0000256" key="2">
    <source>
        <dbReference type="SAM" id="Phobius"/>
    </source>
</evidence>
<evidence type="ECO:0000313" key="4">
    <source>
        <dbReference type="EMBL" id="TGG92966.1"/>
    </source>
</evidence>
<dbReference type="PROSITE" id="PS51857">
    <property type="entry name" value="CSD_2"/>
    <property type="match status" value="1"/>
</dbReference>
<evidence type="ECO:0000313" key="5">
    <source>
        <dbReference type="Proteomes" id="UP000297475"/>
    </source>
</evidence>
<dbReference type="Proteomes" id="UP000297475">
    <property type="component" value="Unassembled WGS sequence"/>
</dbReference>
<dbReference type="InterPro" id="IPR002059">
    <property type="entry name" value="CSP_DNA-bd"/>
</dbReference>
<dbReference type="EMBL" id="SRMF01000004">
    <property type="protein sequence ID" value="TGG92966.1"/>
    <property type="molecule type" value="Genomic_DNA"/>
</dbReference>
<gene>
    <name evidence="4" type="ORF">E4656_11550</name>
</gene>
<name>A0A4Z0WF61_9GAMM</name>
<dbReference type="AlphaFoldDB" id="A0A4Z0WF61"/>
<evidence type="ECO:0000256" key="1">
    <source>
        <dbReference type="RuleBase" id="RU000408"/>
    </source>
</evidence>
<feature type="transmembrane region" description="Helical" evidence="2">
    <location>
        <begin position="6"/>
        <end position="27"/>
    </location>
</feature>
<comment type="subcellular location">
    <subcellularLocation>
        <location evidence="1">Cytoplasm</location>
    </subcellularLocation>
</comment>
<reference evidence="4 5" key="1">
    <citation type="submission" date="2019-04" db="EMBL/GenBank/DDBJ databases">
        <title>Natronospirillum operosus gen. nov., sp. nov., a haloalkaliphilic satellite isolated from decaying biomass of laboratory culture of cyanobacterium Geitlerinema sp. and proposal of Natronospirillaceae fam. nov. and Saccharospirillaceae fam. nov.</title>
        <authorList>
            <person name="Kevbrin V."/>
            <person name="Boltyanskaya Y."/>
            <person name="Koziaeva V."/>
            <person name="Grouzdev D.S."/>
            <person name="Park M."/>
            <person name="Cho J."/>
        </authorList>
    </citation>
    <scope>NUCLEOTIDE SEQUENCE [LARGE SCALE GENOMIC DNA]</scope>
    <source>
        <strain evidence="4 5">G-116</strain>
    </source>
</reference>
<keyword evidence="2" id="KW-0472">Membrane</keyword>
<proteinExistence type="predicted"/>
<keyword evidence="5" id="KW-1185">Reference proteome</keyword>
<sequence length="104" mass="11719">MAAEGFWATVASIWALIMLVQLVIHFLPLEAVADTREEGIVKWFNGAKGFGFITRDNEEDVFVHFRSIRGRGHRTLHEGQRVRFGVVESAKGLQAEDVSVIRHS</sequence>
<organism evidence="4 5">
    <name type="scientific">Natronospirillum operosum</name>
    <dbReference type="NCBI Taxonomy" id="2759953"/>
    <lineage>
        <taxon>Bacteria</taxon>
        <taxon>Pseudomonadati</taxon>
        <taxon>Pseudomonadota</taxon>
        <taxon>Gammaproteobacteria</taxon>
        <taxon>Oceanospirillales</taxon>
        <taxon>Natronospirillaceae</taxon>
        <taxon>Natronospirillum</taxon>
    </lineage>
</organism>
<dbReference type="GO" id="GO:0003676">
    <property type="term" value="F:nucleic acid binding"/>
    <property type="evidence" value="ECO:0007669"/>
    <property type="project" value="InterPro"/>
</dbReference>
<dbReference type="GO" id="GO:0005829">
    <property type="term" value="C:cytosol"/>
    <property type="evidence" value="ECO:0007669"/>
    <property type="project" value="UniProtKB-ARBA"/>
</dbReference>
<dbReference type="InterPro" id="IPR011129">
    <property type="entry name" value="CSD"/>
</dbReference>
<dbReference type="PRINTS" id="PR00050">
    <property type="entry name" value="COLDSHOCK"/>
</dbReference>
<dbReference type="PROSITE" id="PS00352">
    <property type="entry name" value="CSD_1"/>
    <property type="match status" value="1"/>
</dbReference>
<keyword evidence="2" id="KW-1133">Transmembrane helix</keyword>
<dbReference type="CDD" id="cd04458">
    <property type="entry name" value="CSP_CDS"/>
    <property type="match status" value="1"/>
</dbReference>
<dbReference type="Pfam" id="PF00313">
    <property type="entry name" value="CSD"/>
    <property type="match status" value="1"/>
</dbReference>
<accession>A0A4Z0WF61</accession>
<protein>
    <submittedName>
        <fullName evidence="4">Cold-shock protein</fullName>
    </submittedName>
</protein>